<dbReference type="AlphaFoldDB" id="A0A544QVM8"/>
<comment type="caution">
    <text evidence="1">The sequence shown here is derived from an EMBL/GenBank/DDBJ whole genome shotgun (WGS) entry which is preliminary data.</text>
</comment>
<dbReference type="Proteomes" id="UP000317863">
    <property type="component" value="Unassembled WGS sequence"/>
</dbReference>
<dbReference type="RefSeq" id="WP_142535799.1">
    <property type="nucleotide sequence ID" value="NZ_SGJB01000007.1"/>
</dbReference>
<organism evidence="1 2">
    <name type="scientific">Peptacetobacter hominis</name>
    <dbReference type="NCBI Taxonomy" id="2743610"/>
    <lineage>
        <taxon>Bacteria</taxon>
        <taxon>Bacillati</taxon>
        <taxon>Bacillota</taxon>
        <taxon>Clostridia</taxon>
        <taxon>Peptostreptococcales</taxon>
        <taxon>Peptostreptococcaceae</taxon>
        <taxon>Peptacetobacter</taxon>
    </lineage>
</organism>
<name>A0A544QVM8_9FIRM</name>
<accession>A0A544QVM8</accession>
<protein>
    <submittedName>
        <fullName evidence="1">Uncharacterized protein</fullName>
    </submittedName>
</protein>
<reference evidence="1 2" key="1">
    <citation type="submission" date="2019-02" db="EMBL/GenBank/DDBJ databases">
        <title>Peptostreptococcaceae bacterium ZHW00191 nov., a new bacterium isolated from the human gut.</title>
        <authorList>
            <person name="Zhou H.-W."/>
            <person name="Chen X.-J."/>
        </authorList>
    </citation>
    <scope>NUCLEOTIDE SEQUENCE [LARGE SCALE GENOMIC DNA]</scope>
    <source>
        <strain evidence="1 2">ZHW00191</strain>
    </source>
</reference>
<proteinExistence type="predicted"/>
<sequence>MKLKINHVCVYILLILIGFMFIFSSRETDAKIVTQNGNINKMGNIALKIEDVKLGKNFEREYIIDKTGLNAHSKIKSENITDNSSIYRISGQAGKKIPAIAFSNSETNSGQYKIYVYTGNTKMKRINYTKEIDSNKFDKRNLEETEINISLNDILEYEIPEINGVHVEKSNIYFIISYNNTKGNKSLCIFKINSNDMSIDKISGREVVADKKYESVLFSEVDGTDERGYLCYIMEKKINSDEVQPLSEIYICKYDINKNKSFDCKILQNATEIRFSYQEDKLHILEGAIYTDIKDTVNDFRIIDIDLNSMEFTESQIDCMERKPDTLLSFYIENDRIYVFSYSATANKSNLSKLEVIDRKNQSILFDAKIFNLQNSNDSSFEKVGR</sequence>
<dbReference type="EMBL" id="SGJB01000007">
    <property type="protein sequence ID" value="TQQ84744.1"/>
    <property type="molecule type" value="Genomic_DNA"/>
</dbReference>
<evidence type="ECO:0000313" key="1">
    <source>
        <dbReference type="EMBL" id="TQQ84744.1"/>
    </source>
</evidence>
<gene>
    <name evidence="1" type="ORF">EXD82_04905</name>
</gene>
<keyword evidence="2" id="KW-1185">Reference proteome</keyword>
<evidence type="ECO:0000313" key="2">
    <source>
        <dbReference type="Proteomes" id="UP000317863"/>
    </source>
</evidence>